<dbReference type="GO" id="GO:0005506">
    <property type="term" value="F:iron ion binding"/>
    <property type="evidence" value="ECO:0007669"/>
    <property type="project" value="TreeGrafter"/>
</dbReference>
<evidence type="ECO:0000256" key="4">
    <source>
        <dbReference type="ARBA" id="ARBA00022692"/>
    </source>
</evidence>
<protein>
    <submittedName>
        <fullName evidence="13">Acyl-CoA E11-desaturase</fullName>
    </submittedName>
</protein>
<evidence type="ECO:0000256" key="5">
    <source>
        <dbReference type="ARBA" id="ARBA00022832"/>
    </source>
</evidence>
<reference evidence="13" key="1">
    <citation type="journal article" date="2002" name="Proc. Natl. Acad. Sci. U.S.A.">
        <title>Gene characterized for membrane desaturase that produces (E)-11 isomers of mono- and diunsaturated fatty acids.</title>
        <authorList>
            <person name="Liu W."/>
            <person name="Jiao H."/>
            <person name="Murray N.C."/>
            <person name="O'Connor M."/>
            <person name="Roelofs W.L."/>
        </authorList>
    </citation>
    <scope>NUCLEOTIDE SEQUENCE</scope>
    <source>
        <tissue evidence="13">Pheromone gland</tissue>
    </source>
</reference>
<evidence type="ECO:0000256" key="12">
    <source>
        <dbReference type="SAM" id="Phobius"/>
    </source>
</evidence>
<accession>Q95UJ3</accession>
<dbReference type="PANTHER" id="PTHR11351">
    <property type="entry name" value="ACYL-COA DESATURASE"/>
    <property type="match status" value="1"/>
</dbReference>
<evidence type="ECO:0000256" key="3">
    <source>
        <dbReference type="ARBA" id="ARBA00022516"/>
    </source>
</evidence>
<organism evidence="13">
    <name type="scientific">Epiphyas postvittana</name>
    <name type="common">Light brown apple moth</name>
    <dbReference type="NCBI Taxonomy" id="65032"/>
    <lineage>
        <taxon>Eukaryota</taxon>
        <taxon>Metazoa</taxon>
        <taxon>Ecdysozoa</taxon>
        <taxon>Arthropoda</taxon>
        <taxon>Hexapoda</taxon>
        <taxon>Insecta</taxon>
        <taxon>Pterygota</taxon>
        <taxon>Neoptera</taxon>
        <taxon>Endopterygota</taxon>
        <taxon>Lepidoptera</taxon>
        <taxon>Glossata</taxon>
        <taxon>Ditrysia</taxon>
        <taxon>Tortricoidea</taxon>
        <taxon>Tortricidae</taxon>
        <taxon>Tortricinae</taxon>
        <taxon>Epiphyas</taxon>
    </lineage>
</organism>
<keyword evidence="5" id="KW-0276">Fatty acid metabolism</keyword>
<proteinExistence type="evidence at transcript level"/>
<feature type="transmembrane region" description="Helical" evidence="12">
    <location>
        <begin position="34"/>
        <end position="57"/>
    </location>
</feature>
<dbReference type="CDD" id="cd03505">
    <property type="entry name" value="Delta9-FADS-like"/>
    <property type="match status" value="1"/>
</dbReference>
<feature type="transmembrane region" description="Helical" evidence="12">
    <location>
        <begin position="64"/>
        <end position="84"/>
    </location>
</feature>
<feature type="transmembrane region" description="Helical" evidence="12">
    <location>
        <begin position="96"/>
        <end position="118"/>
    </location>
</feature>
<name>Q95UJ3_EPIPO</name>
<dbReference type="GO" id="GO:0006636">
    <property type="term" value="P:unsaturated fatty acid biosynthetic process"/>
    <property type="evidence" value="ECO:0007669"/>
    <property type="project" value="TreeGrafter"/>
</dbReference>
<dbReference type="PRINTS" id="PR00075">
    <property type="entry name" value="FACDDSATRASE"/>
</dbReference>
<comment type="domain">
    <text evidence="11">The histidine box domains are involved in binding the catalytic metal ions.</text>
</comment>
<evidence type="ECO:0000256" key="11">
    <source>
        <dbReference type="RuleBase" id="RU000581"/>
    </source>
</evidence>
<dbReference type="BRENDA" id="1.14.19.24">
    <property type="organism ID" value="8144"/>
</dbReference>
<evidence type="ECO:0000256" key="10">
    <source>
        <dbReference type="ARBA" id="ARBA00023160"/>
    </source>
</evidence>
<feature type="transmembrane region" description="Helical" evidence="12">
    <location>
        <begin position="181"/>
        <end position="202"/>
    </location>
</feature>
<keyword evidence="8" id="KW-0443">Lipid metabolism</keyword>
<dbReference type="SMR" id="Q95UJ3"/>
<evidence type="ECO:0000313" key="13">
    <source>
        <dbReference type="EMBL" id="AAL11496.1"/>
    </source>
</evidence>
<dbReference type="InterPro" id="IPR015876">
    <property type="entry name" value="Acyl-CoA_DS"/>
</dbReference>
<dbReference type="GO" id="GO:0004768">
    <property type="term" value="F:stearoyl-CoA 9-desaturase activity"/>
    <property type="evidence" value="ECO:0007669"/>
    <property type="project" value="TreeGrafter"/>
</dbReference>
<keyword evidence="9 12" id="KW-0472">Membrane</keyword>
<keyword evidence="4 11" id="KW-0812">Transmembrane</keyword>
<comment type="subcellular location">
    <subcellularLocation>
        <location evidence="1">Membrane</location>
        <topology evidence="1">Multi-pass membrane protein</topology>
    </subcellularLocation>
</comment>
<keyword evidence="7 11" id="KW-0560">Oxidoreductase</keyword>
<sequence>MAPNVEEIETDLTETEEKWEKLVAPQAAPRKHEILYTNLLIFGYGHLAGLYGLYLCFTSARLQTIILAFILHAMAILGITAGAHRLWTHRSYKATMPLQIILIIFNSLSFQNSAINWVRDHRSHHKYCDTDADPHNAARGLFYSHIGWLLVKKHPEVKKRGKMTDMSDVYRNPVLRFQKKYAVPFIGTICFVLPTIIPMYFWGESLNNAWHITLLRYIFSMHTIFLVNSVAHLWGNRPYDKNILPADNRTLSIATLGEASHNYHHTFPWDYRSTELGYLPTNFTTNFIDFFAWIGWAYDLKTTSGEIINSRIQRTGDGTHSRSKKNISTQDE</sequence>
<keyword evidence="10 11" id="KW-0275">Fatty acid biosynthesis</keyword>
<evidence type="ECO:0000256" key="8">
    <source>
        <dbReference type="ARBA" id="ARBA00023098"/>
    </source>
</evidence>
<comment type="similarity">
    <text evidence="2 11">Belongs to the fatty acid desaturase type 1 family.</text>
</comment>
<evidence type="ECO:0000256" key="7">
    <source>
        <dbReference type="ARBA" id="ARBA00023002"/>
    </source>
</evidence>
<evidence type="ECO:0000256" key="2">
    <source>
        <dbReference type="ARBA" id="ARBA00009295"/>
    </source>
</evidence>
<evidence type="ECO:0000256" key="6">
    <source>
        <dbReference type="ARBA" id="ARBA00022989"/>
    </source>
</evidence>
<dbReference type="EMBL" id="AY049741">
    <property type="protein sequence ID" value="AAL11496.1"/>
    <property type="molecule type" value="mRNA"/>
</dbReference>
<comment type="cofactor">
    <cofactor evidence="11">
        <name>Fe(2+)</name>
        <dbReference type="ChEBI" id="CHEBI:29033"/>
    </cofactor>
</comment>
<dbReference type="GO" id="GO:0005789">
    <property type="term" value="C:endoplasmic reticulum membrane"/>
    <property type="evidence" value="ECO:0007669"/>
    <property type="project" value="TreeGrafter"/>
</dbReference>
<evidence type="ECO:0000256" key="9">
    <source>
        <dbReference type="ARBA" id="ARBA00023136"/>
    </source>
</evidence>
<dbReference type="AlphaFoldDB" id="Q95UJ3"/>
<feature type="transmembrane region" description="Helical" evidence="12">
    <location>
        <begin position="214"/>
        <end position="234"/>
    </location>
</feature>
<dbReference type="PANTHER" id="PTHR11351:SF31">
    <property type="entry name" value="DESATURASE 1, ISOFORM A-RELATED"/>
    <property type="match status" value="1"/>
</dbReference>
<keyword evidence="3 11" id="KW-0444">Lipid biosynthesis</keyword>
<keyword evidence="6 12" id="KW-1133">Transmembrane helix</keyword>
<evidence type="ECO:0000256" key="1">
    <source>
        <dbReference type="ARBA" id="ARBA00004141"/>
    </source>
</evidence>